<reference evidence="1" key="1">
    <citation type="journal article" date="2009" name="PLoS Genet.">
        <title>Sequencing, mapping, and analysis of 27,455 maize full-length cDNAs.</title>
        <authorList>
            <person name="Soderlund C."/>
            <person name="Descour A."/>
            <person name="Kudrna D."/>
            <person name="Bomhoff M."/>
            <person name="Boyd L."/>
            <person name="Currie J."/>
            <person name="Angelova A."/>
            <person name="Collura K."/>
            <person name="Wissotski M."/>
            <person name="Ashley E."/>
            <person name="Morrow D."/>
            <person name="Fernandes J."/>
            <person name="Walbot V."/>
            <person name="Yu Y."/>
        </authorList>
    </citation>
    <scope>NUCLEOTIDE SEQUENCE</scope>
    <source>
        <strain evidence="1">B73</strain>
    </source>
</reference>
<organism evidence="1">
    <name type="scientific">Zea mays</name>
    <name type="common">Maize</name>
    <dbReference type="NCBI Taxonomy" id="4577"/>
    <lineage>
        <taxon>Eukaryota</taxon>
        <taxon>Viridiplantae</taxon>
        <taxon>Streptophyta</taxon>
        <taxon>Embryophyta</taxon>
        <taxon>Tracheophyta</taxon>
        <taxon>Spermatophyta</taxon>
        <taxon>Magnoliopsida</taxon>
        <taxon>Liliopsida</taxon>
        <taxon>Poales</taxon>
        <taxon>Poaceae</taxon>
        <taxon>PACMAD clade</taxon>
        <taxon>Panicoideae</taxon>
        <taxon>Andropogonodae</taxon>
        <taxon>Andropogoneae</taxon>
        <taxon>Tripsacinae</taxon>
        <taxon>Zea</taxon>
    </lineage>
</organism>
<accession>C0PEZ3</accession>
<name>C0PEZ3_MAIZE</name>
<dbReference type="AlphaFoldDB" id="C0PEZ3"/>
<sequence length="206" mass="22781">MGIVLVSEPPVHHVGHFSFAERRTHRGGEAAPRVGAYGLPPREELEQQHAEAVHVALPGGDAGAEEEWVDVARGAHDGVGACACRRRPGRRRGLRRLQRGRETDVRGAEVAELGVEAGVEQHVGGLDVAVDHRRVAALVQVLQCHGHLERDRQAARPRQRRLAAAAVEPPVEVAVRGVLEHQHAFLCTYARREIERKRKRKETRLC</sequence>
<dbReference type="EMBL" id="BT066862">
    <property type="protein sequence ID" value="ACN33759.1"/>
    <property type="molecule type" value="mRNA"/>
</dbReference>
<reference evidence="1" key="2">
    <citation type="submission" date="2012-06" db="EMBL/GenBank/DDBJ databases">
        <authorList>
            <person name="Yu Y."/>
            <person name="Currie J."/>
            <person name="Lomeli R."/>
            <person name="Angelova A."/>
            <person name="Collura K."/>
            <person name="Wissotski M."/>
            <person name="Campos D."/>
            <person name="Kudrna D."/>
            <person name="Golser W."/>
            <person name="Ashely E."/>
            <person name="Descour A."/>
            <person name="Fernandes J."/>
            <person name="Soderlund C."/>
            <person name="Walbot V."/>
        </authorList>
    </citation>
    <scope>NUCLEOTIDE SEQUENCE</scope>
    <source>
        <strain evidence="1">B73</strain>
    </source>
</reference>
<proteinExistence type="evidence at transcript level"/>
<protein>
    <submittedName>
        <fullName evidence="1">Uncharacterized protein</fullName>
    </submittedName>
</protein>
<evidence type="ECO:0000313" key="1">
    <source>
        <dbReference type="EMBL" id="ACN33759.1"/>
    </source>
</evidence>